<proteinExistence type="inferred from homology"/>
<organism evidence="4 5">
    <name type="scientific">Paenibacillus naphthalenovorans</name>
    <dbReference type="NCBI Taxonomy" id="162209"/>
    <lineage>
        <taxon>Bacteria</taxon>
        <taxon>Bacillati</taxon>
        <taxon>Bacillota</taxon>
        <taxon>Bacilli</taxon>
        <taxon>Bacillales</taxon>
        <taxon>Paenibacillaceae</taxon>
        <taxon>Paenibacillus</taxon>
    </lineage>
</organism>
<evidence type="ECO:0000256" key="2">
    <source>
        <dbReference type="PIRSR" id="PIRSR605511-1"/>
    </source>
</evidence>
<dbReference type="InterPro" id="IPR011042">
    <property type="entry name" value="6-blade_b-propeller_TolB-like"/>
</dbReference>
<dbReference type="PRINTS" id="PR01790">
    <property type="entry name" value="SMP30FAMILY"/>
</dbReference>
<feature type="binding site" evidence="3">
    <location>
        <position position="197"/>
    </location>
    <ligand>
        <name>a divalent metal cation</name>
        <dbReference type="ChEBI" id="CHEBI:60240"/>
    </ligand>
</feature>
<dbReference type="GO" id="GO:0005509">
    <property type="term" value="F:calcium ion binding"/>
    <property type="evidence" value="ECO:0007669"/>
    <property type="project" value="TreeGrafter"/>
</dbReference>
<feature type="binding site" evidence="3">
    <location>
        <position position="147"/>
    </location>
    <ligand>
        <name>a divalent metal cation</name>
        <dbReference type="ChEBI" id="CHEBI:60240"/>
    </ligand>
</feature>
<dbReference type="OrthoDB" id="2633250at2"/>
<feature type="binding site" evidence="3">
    <location>
        <position position="101"/>
    </location>
    <ligand>
        <name>substrate</name>
    </ligand>
</feature>
<feature type="binding site" evidence="3">
    <location>
        <position position="16"/>
    </location>
    <ligand>
        <name>a divalent metal cation</name>
        <dbReference type="ChEBI" id="CHEBI:60240"/>
    </ligand>
</feature>
<dbReference type="FunFam" id="2.120.10.30:FF:000126">
    <property type="entry name" value="Senescence marker protein-30"/>
    <property type="match status" value="1"/>
</dbReference>
<evidence type="ECO:0000256" key="1">
    <source>
        <dbReference type="ARBA" id="ARBA00008853"/>
    </source>
</evidence>
<dbReference type="Gene3D" id="2.120.10.30">
    <property type="entry name" value="TolB, C-terminal domain"/>
    <property type="match status" value="1"/>
</dbReference>
<keyword evidence="5" id="KW-1185">Reference proteome</keyword>
<evidence type="ECO:0000313" key="5">
    <source>
        <dbReference type="Proteomes" id="UP000061660"/>
    </source>
</evidence>
<dbReference type="RefSeq" id="WP_062409079.1">
    <property type="nucleotide sequence ID" value="NZ_BJCS01000004.1"/>
</dbReference>
<accession>A0A0U2W978</accession>
<dbReference type="SUPFAM" id="SSF63829">
    <property type="entry name" value="Calcium-dependent phosphotriesterase"/>
    <property type="match status" value="1"/>
</dbReference>
<dbReference type="InterPro" id="IPR013658">
    <property type="entry name" value="SGL"/>
</dbReference>
<dbReference type="AlphaFoldDB" id="A0A0U2W978"/>
<gene>
    <name evidence="4" type="ORF">IJ22_26330</name>
</gene>
<evidence type="ECO:0000256" key="3">
    <source>
        <dbReference type="PIRSR" id="PIRSR605511-2"/>
    </source>
</evidence>
<feature type="active site" description="Proton donor/acceptor" evidence="2">
    <location>
        <position position="197"/>
    </location>
</feature>
<dbReference type="KEGG" id="pnp:IJ22_26330"/>
<protein>
    <submittedName>
        <fullName evidence="4">SMP-30/gluconolaconase/LRE domain-containing protein</fullName>
    </submittedName>
</protein>
<feature type="binding site" evidence="3">
    <location>
        <position position="99"/>
    </location>
    <ligand>
        <name>substrate</name>
    </ligand>
</feature>
<comment type="cofactor">
    <cofactor evidence="3">
        <name>Zn(2+)</name>
        <dbReference type="ChEBI" id="CHEBI:29105"/>
    </cofactor>
    <text evidence="3">Binds 1 divalent metal cation per subunit.</text>
</comment>
<comment type="similarity">
    <text evidence="1">Belongs to the SMP-30/CGR1 family.</text>
</comment>
<dbReference type="InterPro" id="IPR005511">
    <property type="entry name" value="SMP-30"/>
</dbReference>
<dbReference type="EMBL" id="CP013652">
    <property type="protein sequence ID" value="ALS23006.1"/>
    <property type="molecule type" value="Genomic_DNA"/>
</dbReference>
<dbReference type="GO" id="GO:0004341">
    <property type="term" value="F:gluconolactonase activity"/>
    <property type="evidence" value="ECO:0007669"/>
    <property type="project" value="TreeGrafter"/>
</dbReference>
<keyword evidence="3" id="KW-0479">Metal-binding</keyword>
<name>A0A0U2W978_9BACL</name>
<dbReference type="Pfam" id="PF08450">
    <property type="entry name" value="SGL"/>
    <property type="match status" value="1"/>
</dbReference>
<dbReference type="STRING" id="162209.IJ22_26330"/>
<reference evidence="4 5" key="2">
    <citation type="journal article" date="2016" name="Genome Announc.">
        <title>Complete Genome Sequences of Two Interactive Moderate Thermophiles, Paenibacillus napthalenovorans 32O-Y and Paenibacillus sp. 32O-W.</title>
        <authorList>
            <person name="Butler R.R.III."/>
            <person name="Wang J."/>
            <person name="Stark B.C."/>
            <person name="Pombert J.F."/>
        </authorList>
    </citation>
    <scope>NUCLEOTIDE SEQUENCE [LARGE SCALE GENOMIC DNA]</scope>
    <source>
        <strain evidence="4 5">32O-Y</strain>
    </source>
</reference>
<reference evidence="5" key="1">
    <citation type="submission" date="2015-12" db="EMBL/GenBank/DDBJ databases">
        <title>Complete genome sequences of two moderately thermophilic Paenibacillus species.</title>
        <authorList>
            <person name="Butler R.III."/>
            <person name="Wang J."/>
            <person name="Stark B.C."/>
            <person name="Pombert J.-F."/>
        </authorList>
    </citation>
    <scope>NUCLEOTIDE SEQUENCE [LARGE SCALE GENOMIC DNA]</scope>
    <source>
        <strain evidence="5">32O-Y</strain>
    </source>
</reference>
<dbReference type="Proteomes" id="UP000061660">
    <property type="component" value="Chromosome"/>
</dbReference>
<keyword evidence="3" id="KW-0862">Zinc</keyword>
<sequence length="291" mass="32146">MTECSLVLDAKADLGEGAIWDAEKQVLYWVDITGKTLHVFDPEHHTDRSIPIGQFVGTVVPREAGGVMLALQNGFYSLDLETEVLTPVMDPEQNQPENRFNDGKCDPAGRFWAGTMNLNETGRSGALYCLDTDLNVRKMLTGIGISNGIVWSLDCRTMYYIDSPTKQVVAFDYEMSSGTLSRQRVMIDLTLDHALPDGMTIDAEGMIWIAHWGGYRVTRWNPDNGKQLDEIRVPASQVTSCAFGGKDLDVLYITTARHGLHERELDKQPLAGGIFSVAAQVKGLPAFSFKG</sequence>
<dbReference type="PANTHER" id="PTHR10907:SF47">
    <property type="entry name" value="REGUCALCIN"/>
    <property type="match status" value="1"/>
</dbReference>
<evidence type="ECO:0000313" key="4">
    <source>
        <dbReference type="EMBL" id="ALS23006.1"/>
    </source>
</evidence>
<dbReference type="PANTHER" id="PTHR10907">
    <property type="entry name" value="REGUCALCIN"/>
    <property type="match status" value="1"/>
</dbReference>
<dbReference type="GO" id="GO:0019853">
    <property type="term" value="P:L-ascorbic acid biosynthetic process"/>
    <property type="evidence" value="ECO:0007669"/>
    <property type="project" value="TreeGrafter"/>
</dbReference>
<dbReference type="PATRIC" id="fig|162209.4.peg.2803"/>